<organism evidence="1 2">
    <name type="scientific">Nyssa sinensis</name>
    <dbReference type="NCBI Taxonomy" id="561372"/>
    <lineage>
        <taxon>Eukaryota</taxon>
        <taxon>Viridiplantae</taxon>
        <taxon>Streptophyta</taxon>
        <taxon>Embryophyta</taxon>
        <taxon>Tracheophyta</taxon>
        <taxon>Spermatophyta</taxon>
        <taxon>Magnoliopsida</taxon>
        <taxon>eudicotyledons</taxon>
        <taxon>Gunneridae</taxon>
        <taxon>Pentapetalae</taxon>
        <taxon>asterids</taxon>
        <taxon>Cornales</taxon>
        <taxon>Nyssaceae</taxon>
        <taxon>Nyssa</taxon>
    </lineage>
</organism>
<proteinExistence type="predicted"/>
<accession>A0A5J5AXI4</accession>
<gene>
    <name evidence="1" type="ORF">F0562_031630</name>
</gene>
<reference evidence="1 2" key="1">
    <citation type="submission" date="2019-09" db="EMBL/GenBank/DDBJ databases">
        <title>A chromosome-level genome assembly of the Chinese tupelo Nyssa sinensis.</title>
        <authorList>
            <person name="Yang X."/>
            <person name="Kang M."/>
            <person name="Yang Y."/>
            <person name="Xiong H."/>
            <person name="Wang M."/>
            <person name="Zhang Z."/>
            <person name="Wang Z."/>
            <person name="Wu H."/>
            <person name="Ma T."/>
            <person name="Liu J."/>
            <person name="Xi Z."/>
        </authorList>
    </citation>
    <scope>NUCLEOTIDE SEQUENCE [LARGE SCALE GENOMIC DNA]</scope>
    <source>
        <strain evidence="1">J267</strain>
        <tissue evidence="1">Leaf</tissue>
    </source>
</reference>
<dbReference type="Proteomes" id="UP000325577">
    <property type="component" value="Linkage Group LG18"/>
</dbReference>
<protein>
    <submittedName>
        <fullName evidence="1">Uncharacterized protein</fullName>
    </submittedName>
</protein>
<dbReference type="AlphaFoldDB" id="A0A5J5AXI4"/>
<dbReference type="OrthoDB" id="1708403at2759"/>
<evidence type="ECO:0000313" key="1">
    <source>
        <dbReference type="EMBL" id="KAA8534177.1"/>
    </source>
</evidence>
<keyword evidence="2" id="KW-1185">Reference proteome</keyword>
<dbReference type="EMBL" id="CM018041">
    <property type="protein sequence ID" value="KAA8534177.1"/>
    <property type="molecule type" value="Genomic_DNA"/>
</dbReference>
<name>A0A5J5AXI4_9ASTE</name>
<sequence length="226" mass="25231">MKSFSSSWEEQAFAEDAAGPLGGFIWPPRRDRARLKQSLSPQSELLLHHQNHIQQKSLDIASYPSQVYTLNPNSDSNSNPSFAAVSLHSPSRVSAISTQENFSDHTYVSPSIVQEHQKEFSYSSPRPSWSESKTTLEKIPRLIKDPLILVPDDTVETNLSVGLNLSDGDEGVCCKRHKITVPSLPFFLKPCSSDKYPFQSEVLGLRTSSMEDLDLELRLGDPAKMK</sequence>
<evidence type="ECO:0000313" key="2">
    <source>
        <dbReference type="Proteomes" id="UP000325577"/>
    </source>
</evidence>